<protein>
    <submittedName>
        <fullName evidence="1">Uncharacterized protein</fullName>
    </submittedName>
</protein>
<dbReference type="EMBL" id="UFQC01000004">
    <property type="protein sequence ID" value="SSW64342.1"/>
    <property type="molecule type" value="Genomic_DNA"/>
</dbReference>
<evidence type="ECO:0000313" key="2">
    <source>
        <dbReference type="Proteomes" id="UP000289465"/>
    </source>
</evidence>
<gene>
    <name evidence="1" type="ORF">AVE30378_01044</name>
</gene>
<dbReference type="Proteomes" id="UP000289465">
    <property type="component" value="Unassembled WGS sequence"/>
</dbReference>
<evidence type="ECO:0000313" key="1">
    <source>
        <dbReference type="EMBL" id="SSW64342.1"/>
    </source>
</evidence>
<name>A0A446C8T2_9BURK</name>
<reference evidence="1 2" key="1">
    <citation type="submission" date="2018-07" db="EMBL/GenBank/DDBJ databases">
        <authorList>
            <person name="Peeters C."/>
        </authorList>
    </citation>
    <scope>NUCLEOTIDE SEQUENCE [LARGE SCALE GENOMIC DNA]</scope>
    <source>
        <strain evidence="1 2">LMG 30378</strain>
    </source>
</reference>
<proteinExistence type="predicted"/>
<organism evidence="1 2">
    <name type="scientific">Achromobacter veterisilvae</name>
    <dbReference type="NCBI Taxonomy" id="2069367"/>
    <lineage>
        <taxon>Bacteria</taxon>
        <taxon>Pseudomonadati</taxon>
        <taxon>Pseudomonadota</taxon>
        <taxon>Betaproteobacteria</taxon>
        <taxon>Burkholderiales</taxon>
        <taxon>Alcaligenaceae</taxon>
        <taxon>Achromobacter</taxon>
    </lineage>
</organism>
<sequence length="61" mass="6620">MSLKPVAAWVCDFCGRHQWEVSLFSAKPLGAEATHHICRDCASKALMALPAQSAQQEPSHA</sequence>
<dbReference type="RefSeq" id="WP_129239710.1">
    <property type="nucleotide sequence ID" value="NZ_UFQC01000004.1"/>
</dbReference>
<accession>A0A446C8T2</accession>
<dbReference type="AlphaFoldDB" id="A0A446C8T2"/>
<dbReference type="OrthoDB" id="9885314at2"/>